<dbReference type="SUPFAM" id="SSF54695">
    <property type="entry name" value="POZ domain"/>
    <property type="match status" value="1"/>
</dbReference>
<feature type="domain" description="BTB" evidence="1">
    <location>
        <begin position="23"/>
        <end position="90"/>
    </location>
</feature>
<gene>
    <name evidence="2" type="ORF">DEBURN_LOCUS6539</name>
</gene>
<evidence type="ECO:0000313" key="3">
    <source>
        <dbReference type="Proteomes" id="UP000789706"/>
    </source>
</evidence>
<keyword evidence="3" id="KW-1185">Reference proteome</keyword>
<reference evidence="2" key="1">
    <citation type="submission" date="2021-06" db="EMBL/GenBank/DDBJ databases">
        <authorList>
            <person name="Kallberg Y."/>
            <person name="Tangrot J."/>
            <person name="Rosling A."/>
        </authorList>
    </citation>
    <scope>NUCLEOTIDE SEQUENCE</scope>
    <source>
        <strain evidence="2">AZ414A</strain>
    </source>
</reference>
<dbReference type="InterPro" id="IPR011333">
    <property type="entry name" value="SKP1/BTB/POZ_sf"/>
</dbReference>
<dbReference type="SMART" id="SM00225">
    <property type="entry name" value="BTB"/>
    <property type="match status" value="1"/>
</dbReference>
<sequence>MPFESFQKTCKNLRSFYEKGKFYDVQIIIENHPPNAKTFYAHKFFLCSQSPYFERQLIPDDDDINDKEENVTNLLVIKDISTEVFEVLFHSTIEFNDKSGLELFEILLGANKLKIEVLVHGIQSHLIEYQNEYLCKNFAMIYHPKTLDSNDFKFLTSILKNYIPLIRFIQFSSEQFKSMVRPYKKILPTELYEELIEYFLTPGIKLNSINTIPPPRHGLIDSTIITSKHAAFIASWVDRKDKQNIYFYPYECDENPYDFKLLLRGSRDNFSSTVFHEMCDNKTNTVW</sequence>
<accession>A0A9N9ATE8</accession>
<dbReference type="AlphaFoldDB" id="A0A9N9ATE8"/>
<dbReference type="InterPro" id="IPR000210">
    <property type="entry name" value="BTB/POZ_dom"/>
</dbReference>
<dbReference type="OrthoDB" id="2442798at2759"/>
<name>A0A9N9ATE8_9GLOM</name>
<proteinExistence type="predicted"/>
<evidence type="ECO:0000259" key="1">
    <source>
        <dbReference type="PROSITE" id="PS50097"/>
    </source>
</evidence>
<dbReference type="Gene3D" id="3.30.710.10">
    <property type="entry name" value="Potassium Channel Kv1.1, Chain A"/>
    <property type="match status" value="1"/>
</dbReference>
<dbReference type="PROSITE" id="PS50097">
    <property type="entry name" value="BTB"/>
    <property type="match status" value="1"/>
</dbReference>
<comment type="caution">
    <text evidence="2">The sequence shown here is derived from an EMBL/GenBank/DDBJ whole genome shotgun (WGS) entry which is preliminary data.</text>
</comment>
<organism evidence="2 3">
    <name type="scientific">Diversispora eburnea</name>
    <dbReference type="NCBI Taxonomy" id="1213867"/>
    <lineage>
        <taxon>Eukaryota</taxon>
        <taxon>Fungi</taxon>
        <taxon>Fungi incertae sedis</taxon>
        <taxon>Mucoromycota</taxon>
        <taxon>Glomeromycotina</taxon>
        <taxon>Glomeromycetes</taxon>
        <taxon>Diversisporales</taxon>
        <taxon>Diversisporaceae</taxon>
        <taxon>Diversispora</taxon>
    </lineage>
</organism>
<protein>
    <submittedName>
        <fullName evidence="2">11194_t:CDS:1</fullName>
    </submittedName>
</protein>
<evidence type="ECO:0000313" key="2">
    <source>
        <dbReference type="EMBL" id="CAG8539544.1"/>
    </source>
</evidence>
<dbReference type="Proteomes" id="UP000789706">
    <property type="component" value="Unassembled WGS sequence"/>
</dbReference>
<dbReference type="EMBL" id="CAJVPK010000683">
    <property type="protein sequence ID" value="CAG8539544.1"/>
    <property type="molecule type" value="Genomic_DNA"/>
</dbReference>
<dbReference type="Pfam" id="PF00651">
    <property type="entry name" value="BTB"/>
    <property type="match status" value="1"/>
</dbReference>
<dbReference type="CDD" id="cd18186">
    <property type="entry name" value="BTB_POZ_ZBTB_KLHL-like"/>
    <property type="match status" value="1"/>
</dbReference>